<dbReference type="RefSeq" id="WP_232049165.1">
    <property type="nucleotide sequence ID" value="NZ_AP019563.1"/>
</dbReference>
<dbReference type="EMBL" id="AP019563">
    <property type="protein sequence ID" value="BBJ31912.1"/>
    <property type="molecule type" value="Genomic_DNA"/>
</dbReference>
<sequence length="51" mass="5899">MSSRASSDAAMSLIEGYRQLDDAIFADSDNIAYEDLKLYYKIYCYILDYGR</sequence>
<evidence type="ECO:0000313" key="1">
    <source>
        <dbReference type="EMBL" id="BBJ31912.1"/>
    </source>
</evidence>
<dbReference type="AlphaFoldDB" id="A0A510G803"/>
<organism evidence="1 2">
    <name type="scientific">Rickettsia asiatica</name>
    <dbReference type="NCBI Taxonomy" id="238800"/>
    <lineage>
        <taxon>Bacteria</taxon>
        <taxon>Pseudomonadati</taxon>
        <taxon>Pseudomonadota</taxon>
        <taxon>Alphaproteobacteria</taxon>
        <taxon>Rickettsiales</taxon>
        <taxon>Rickettsiaceae</taxon>
        <taxon>Rickettsieae</taxon>
        <taxon>Rickettsia</taxon>
        <taxon>spotted fever group</taxon>
    </lineage>
</organism>
<evidence type="ECO:0000313" key="2">
    <source>
        <dbReference type="Proteomes" id="UP000321183"/>
    </source>
</evidence>
<accession>A0A510G803</accession>
<proteinExistence type="predicted"/>
<dbReference type="Proteomes" id="UP000321183">
    <property type="component" value="Chromosome"/>
</dbReference>
<protein>
    <submittedName>
        <fullName evidence="1">Uncharacterized protein</fullName>
    </submittedName>
</protein>
<keyword evidence="2" id="KW-1185">Reference proteome</keyword>
<reference evidence="1 2" key="1">
    <citation type="submission" date="2019-04" db="EMBL/GenBank/DDBJ databases">
        <title>Draft genome sequence of Rickettsia asiatica Maytaro1284.</title>
        <authorList>
            <person name="Thu M."/>
            <person name="Qiu Y."/>
            <person name="Nakao R."/>
        </authorList>
    </citation>
    <scope>NUCLEOTIDE SEQUENCE [LARGE SCALE GENOMIC DNA]</scope>
    <source>
        <strain evidence="1 2">Maytaro1284</strain>
    </source>
</reference>
<name>A0A510G803_9RICK</name>
<gene>
    <name evidence="1" type="ORF">RAS_10210</name>
</gene>
<dbReference type="KEGG" id="ras:RAS_10210"/>